<dbReference type="Proteomes" id="UP000019149">
    <property type="component" value="Unassembled WGS sequence"/>
</dbReference>
<keyword evidence="2" id="KW-1185">Reference proteome</keyword>
<dbReference type="CTD" id="36346620"/>
<evidence type="ECO:0000313" key="2">
    <source>
        <dbReference type="Proteomes" id="UP000019149"/>
    </source>
</evidence>
<dbReference type="KEGG" id="egl:EGR_10905"/>
<reference evidence="1 2" key="1">
    <citation type="journal article" date="2013" name="Nat. Genet.">
        <title>The genome of the hydatid tapeworm Echinococcus granulosus.</title>
        <authorList>
            <person name="Zheng H."/>
            <person name="Zhang W."/>
            <person name="Zhang L."/>
            <person name="Zhang Z."/>
            <person name="Li J."/>
            <person name="Lu G."/>
            <person name="Zhu Y."/>
            <person name="Wang Y."/>
            <person name="Huang Y."/>
            <person name="Liu J."/>
            <person name="Kang H."/>
            <person name="Chen J."/>
            <person name="Wang L."/>
            <person name="Chen A."/>
            <person name="Yu S."/>
            <person name="Gao Z."/>
            <person name="Jin L."/>
            <person name="Gu W."/>
            <person name="Wang Z."/>
            <person name="Zhao L."/>
            <person name="Shi B."/>
            <person name="Wen H."/>
            <person name="Lin R."/>
            <person name="Jones M.K."/>
            <person name="Brejova B."/>
            <person name="Vinar T."/>
            <person name="Zhao G."/>
            <person name="McManus D.P."/>
            <person name="Chen Z."/>
            <person name="Zhou Y."/>
            <person name="Wang S."/>
        </authorList>
    </citation>
    <scope>NUCLEOTIDE SEQUENCE [LARGE SCALE GENOMIC DNA]</scope>
</reference>
<organism evidence="1 2">
    <name type="scientific">Echinococcus granulosus</name>
    <name type="common">Hydatid tapeworm</name>
    <dbReference type="NCBI Taxonomy" id="6210"/>
    <lineage>
        <taxon>Eukaryota</taxon>
        <taxon>Metazoa</taxon>
        <taxon>Spiralia</taxon>
        <taxon>Lophotrochozoa</taxon>
        <taxon>Platyhelminthes</taxon>
        <taxon>Cestoda</taxon>
        <taxon>Eucestoda</taxon>
        <taxon>Cyclophyllidea</taxon>
        <taxon>Taeniidae</taxon>
        <taxon>Echinococcus</taxon>
        <taxon>Echinococcus granulosus group</taxon>
    </lineage>
</organism>
<dbReference type="GeneID" id="36346620"/>
<dbReference type="EMBL" id="APAU02000298">
    <property type="protein sequence ID" value="EUB54239.1"/>
    <property type="molecule type" value="Genomic_DNA"/>
</dbReference>
<comment type="caution">
    <text evidence="1">The sequence shown here is derived from an EMBL/GenBank/DDBJ whole genome shotgun (WGS) entry which is preliminary data.</text>
</comment>
<gene>
    <name evidence="1" type="ORF">EGR_10905</name>
</gene>
<sequence length="205" mass="23451">MVLVNITMQRKLMTRHASPSLSLFAALNQLCKRINLKDTSVWSNSIWLLRRINAAITIRTFLLLISKYHSLNFAESVNTNMLIIKISSHPLCKQQVTGQASVDEFKLNEEVLMNIMERRVTGLRRDHHGYAAVLLRRINAAITIRTFLLLISKYHSLNFAESVNTNMLIIKISSHPLCKQQVTGQASVDEFKLNEEVLMNIMESE</sequence>
<dbReference type="AlphaFoldDB" id="W6UL55"/>
<evidence type="ECO:0000313" key="1">
    <source>
        <dbReference type="EMBL" id="EUB54239.1"/>
    </source>
</evidence>
<name>W6UL55_ECHGR</name>
<dbReference type="RefSeq" id="XP_024345435.1">
    <property type="nucleotide sequence ID" value="XM_024500154.1"/>
</dbReference>
<proteinExistence type="predicted"/>
<accession>W6UL55</accession>
<protein>
    <submittedName>
        <fullName evidence="1">Uncharacterized protein</fullName>
    </submittedName>
</protein>